<dbReference type="SUPFAM" id="SSF49464">
    <property type="entry name" value="Carboxypeptidase regulatory domain-like"/>
    <property type="match status" value="1"/>
</dbReference>
<dbReference type="Gene3D" id="2.40.170.20">
    <property type="entry name" value="TonB-dependent receptor, beta-barrel domain"/>
    <property type="match status" value="1"/>
</dbReference>
<dbReference type="InterPro" id="IPR008969">
    <property type="entry name" value="CarboxyPept-like_regulatory"/>
</dbReference>
<evidence type="ECO:0000313" key="5">
    <source>
        <dbReference type="Proteomes" id="UP000029221"/>
    </source>
</evidence>
<dbReference type="GO" id="GO:0009279">
    <property type="term" value="C:cell outer membrane"/>
    <property type="evidence" value="ECO:0007669"/>
    <property type="project" value="UniProtKB-SubCell"/>
</dbReference>
<organism evidence="4 5">
    <name type="scientific">Nonlabens tegetincola</name>
    <dbReference type="NCBI Taxonomy" id="323273"/>
    <lineage>
        <taxon>Bacteria</taxon>
        <taxon>Pseudomonadati</taxon>
        <taxon>Bacteroidota</taxon>
        <taxon>Flavobacteriia</taxon>
        <taxon>Flavobacteriales</taxon>
        <taxon>Flavobacteriaceae</taxon>
        <taxon>Nonlabens</taxon>
    </lineage>
</organism>
<keyword evidence="3" id="KW-0998">Cell outer membrane</keyword>
<dbReference type="SUPFAM" id="SSF56935">
    <property type="entry name" value="Porins"/>
    <property type="match status" value="1"/>
</dbReference>
<sequence>MITSLRKALFGFLILFTSLIQAQELIKGRVIDEVTEEPIPSAIITVKGLDFKATSNADGYFVIEGAIPVGDQTVQVVRTGYYALSLPVVISLQNPVDLDPLYMTPDNSLEVQSQGIISLTENDLADDENAANNVSGLLMSARDQFLRAAAFDFSATFFRPRGLNSEDGKVLINGIEMNKQFSGRPQWSNWGGLNDIMRNQVFTMGLSAADETFGGYGGVQSINMRASQQRPGSQISYASSNRSYQHRLMASYRSGLMNNGWAYAINASRRAGEEGFTDGTPYDANSLGISVEKKFNDKHSLNFTGMYTPNRRGRRTAITQEIRDLKGITYNPFWGELNNDERNSRIREIEEPILMLNHYWDVNPKLRVNTNVAYQFGKIGNTRIDNGGTTQETIDGQNVYVGGARNPNPDYYQNLPSYFLRNGSDPIDFQYAYLAEQAFINDGQLDWNSLYEANRVLADQGRNALYVLQEDRIDDKLFSANTIITADITDNILFNGGIRYRTLNSDNYARIDDLLGGTGYLDVDFFAEESVDVNLDVLAQSDVRNPNRIVGLGDRYKYSYEIDSDVISSFAQAQFKTAKVDFFLSGSVSQTSYQRNGKFENGNFQGDRSFGKSDKVDFTDFGVKGGATYKINGQNFLDFHAAYMTQAPYIRTVFSNARQNNDIVDGIESQRSYSADLSYVLSTPNVKARLTAYYTKFMDGSDVGFYFTEDLTGLPLDDGSAFVQEVMTNIDRRNMGLEMGLEVQATPTIKLKAAAALGQNVFTNNPDLYLTSDDFNGQLRFGDGTAKLDGYHVAGGPETALQIGFEYRDPDYWNIGLTTNYFANGYIDVNALRRSDNFILDYDGQVFNDYDQDLANELLAQEQFEDYVLVNVIGGKSWKIGDKFVGFFATINNVFDREYKTGGFEQARNSNFRSVRDDQNNPQEVFAPRYFFGNGTTYYLNVYLRF</sequence>
<evidence type="ECO:0000256" key="2">
    <source>
        <dbReference type="ARBA" id="ARBA00023136"/>
    </source>
</evidence>
<keyword evidence="4" id="KW-0675">Receptor</keyword>
<dbReference type="STRING" id="319236.BST91_12500"/>
<dbReference type="eggNOG" id="COG4206">
    <property type="taxonomic scope" value="Bacteria"/>
</dbReference>
<dbReference type="AlphaFoldDB" id="A0A090PY02"/>
<comment type="caution">
    <text evidence="4">The sequence shown here is derived from an EMBL/GenBank/DDBJ whole genome shotgun (WGS) entry which is preliminary data.</text>
</comment>
<gene>
    <name evidence="4" type="ORF">JCM19294_2427</name>
</gene>
<keyword evidence="5" id="KW-1185">Reference proteome</keyword>
<dbReference type="RefSeq" id="WP_042276276.1">
    <property type="nucleotide sequence ID" value="NZ_BBML01000001.1"/>
</dbReference>
<name>A0A090PY02_9FLAO</name>
<accession>A0A090PY02</accession>
<evidence type="ECO:0000256" key="1">
    <source>
        <dbReference type="ARBA" id="ARBA00004442"/>
    </source>
</evidence>
<evidence type="ECO:0000313" key="4">
    <source>
        <dbReference type="EMBL" id="GAK95645.1"/>
    </source>
</evidence>
<proteinExistence type="predicted"/>
<protein>
    <submittedName>
        <fullName evidence="4">Thiamin-regulated outer membrane receptor Omr1</fullName>
    </submittedName>
</protein>
<reference evidence="4" key="1">
    <citation type="journal article" date="2014" name="Genome Announc.">
        <title>Draft Genome Sequences of Marine Flavobacterium Nonlabens Strains NR17, NR24, NR27, NR32, NR33, and Ara13.</title>
        <authorList>
            <person name="Nakanishi M."/>
            <person name="Meirelles P."/>
            <person name="Suzuki R."/>
            <person name="Takatani N."/>
            <person name="Mino S."/>
            <person name="Suda W."/>
            <person name="Oshima K."/>
            <person name="Hattori M."/>
            <person name="Ohkuma M."/>
            <person name="Hosokawa M."/>
            <person name="Miyashita K."/>
            <person name="Thompson F.L."/>
            <person name="Niwa A."/>
            <person name="Sawabe T."/>
            <person name="Sawabe T."/>
        </authorList>
    </citation>
    <scope>NUCLEOTIDE SEQUENCE [LARGE SCALE GENOMIC DNA]</scope>
    <source>
        <strain evidence="4">JCM 19294</strain>
    </source>
</reference>
<dbReference type="Proteomes" id="UP000029221">
    <property type="component" value="Unassembled WGS sequence"/>
</dbReference>
<keyword evidence="2" id="KW-0472">Membrane</keyword>
<dbReference type="EMBL" id="BBML01000001">
    <property type="protein sequence ID" value="GAK95645.1"/>
    <property type="molecule type" value="Genomic_DNA"/>
</dbReference>
<dbReference type="Gene3D" id="2.60.40.1120">
    <property type="entry name" value="Carboxypeptidase-like, regulatory domain"/>
    <property type="match status" value="1"/>
</dbReference>
<comment type="subcellular location">
    <subcellularLocation>
        <location evidence="1">Cell outer membrane</location>
    </subcellularLocation>
</comment>
<evidence type="ECO:0000256" key="3">
    <source>
        <dbReference type="ARBA" id="ARBA00023237"/>
    </source>
</evidence>
<dbReference type="Pfam" id="PF13715">
    <property type="entry name" value="CarbopepD_reg_2"/>
    <property type="match status" value="1"/>
</dbReference>
<dbReference type="InterPro" id="IPR036942">
    <property type="entry name" value="Beta-barrel_TonB_sf"/>
</dbReference>